<dbReference type="Proteomes" id="UP000029986">
    <property type="component" value="Chromosome"/>
</dbReference>
<gene>
    <name evidence="1" type="ORF">AT03_01105</name>
</gene>
<sequence length="69" mass="8030">MHQLRPDQYPVELRRQNVLKAVDKLQQIMVSMDLSPDQLVVCAEIVRDNHRRVDSILTKLDHAPPPKHP</sequence>
<dbReference type="EMBL" id="CP009706">
    <property type="protein sequence ID" value="AIU71136.1"/>
    <property type="molecule type" value="Genomic_DNA"/>
</dbReference>
<evidence type="ECO:0000313" key="1">
    <source>
        <dbReference type="EMBL" id="AIU71136.1"/>
    </source>
</evidence>
<dbReference type="HOGENOM" id="CLU_198189_0_0_6"/>
<reference evidence="1 2" key="1">
    <citation type="journal article" date="2014" name="Gut Pathog.">
        <title>Gene clusters of Hafnia alvei strain FB1 important in survival and pathogenesis: a draft genome perspective.</title>
        <authorList>
            <person name="Tan J.Y."/>
            <person name="Yin W.F."/>
            <person name="Chan K.G."/>
        </authorList>
    </citation>
    <scope>NUCLEOTIDE SEQUENCE [LARGE SCALE GENOMIC DNA]</scope>
    <source>
        <strain evidence="1 2">FB1</strain>
    </source>
</reference>
<dbReference type="AlphaFoldDB" id="A0A097QXC5"/>
<name>A0A097QXC5_HAFAL</name>
<evidence type="ECO:0000313" key="2">
    <source>
        <dbReference type="Proteomes" id="UP000029986"/>
    </source>
</evidence>
<keyword evidence="2" id="KW-1185">Reference proteome</keyword>
<dbReference type="KEGG" id="hav:AT03_01105"/>
<protein>
    <submittedName>
        <fullName evidence="1">Uncharacterized protein</fullName>
    </submittedName>
</protein>
<organism evidence="1 2">
    <name type="scientific">Hafnia alvei FB1</name>
    <dbReference type="NCBI Taxonomy" id="1453496"/>
    <lineage>
        <taxon>Bacteria</taxon>
        <taxon>Pseudomonadati</taxon>
        <taxon>Pseudomonadota</taxon>
        <taxon>Gammaproteobacteria</taxon>
        <taxon>Enterobacterales</taxon>
        <taxon>Hafniaceae</taxon>
        <taxon>Hafnia</taxon>
    </lineage>
</organism>
<dbReference type="PATRIC" id="fig|1453496.5.peg.226"/>
<accession>A0A097QXC5</accession>
<proteinExistence type="predicted"/>